<accession>A0ABS2GE62</accession>
<sequence length="270" mass="29106">MTVSFLKELFATEQPVIGLIHMRALPGDPFYENEGMDYVISRARADLISLQEGGVDGVLFTNEFSMPYEKEVSPVTLAAMGMVIGALKKEIHVPFGAEAIFDGDASIALCAAVEADFTRCMFTGVWAGDLGLVDRDIAKTLRLKKAYGLNNLKLFYFVTSEGDACVGGRTTEDMTKSLLFNCRPDALVVGGTAAGAVPGMELLERVGALAQDTPVVCGTGCRLENVQEILSCCQGAFVGSTFKKDGKFENPVELSRVKSFMDAVKAWRGE</sequence>
<gene>
    <name evidence="2" type="ORF">H9X83_11805</name>
</gene>
<protein>
    <submittedName>
        <fullName evidence="2">BtpA/SgcQ family protein</fullName>
    </submittedName>
</protein>
<dbReference type="NCBIfam" id="TIGR00259">
    <property type="entry name" value="thylakoid_BtpA"/>
    <property type="match status" value="1"/>
</dbReference>
<evidence type="ECO:0000256" key="1">
    <source>
        <dbReference type="ARBA" id="ARBA00006007"/>
    </source>
</evidence>
<evidence type="ECO:0000313" key="3">
    <source>
        <dbReference type="Proteomes" id="UP000729290"/>
    </source>
</evidence>
<reference evidence="2 3" key="1">
    <citation type="journal article" date="2021" name="Sci. Rep.">
        <title>The distribution of antibiotic resistance genes in chicken gut microbiota commensals.</title>
        <authorList>
            <person name="Juricova H."/>
            <person name="Matiasovicova J."/>
            <person name="Kubasova T."/>
            <person name="Cejkova D."/>
            <person name="Rychlik I."/>
        </authorList>
    </citation>
    <scope>NUCLEOTIDE SEQUENCE [LARGE SCALE GENOMIC DNA]</scope>
    <source>
        <strain evidence="2 3">An431b</strain>
    </source>
</reference>
<name>A0ABS2GE62_9FIRM</name>
<dbReference type="Pfam" id="PF03437">
    <property type="entry name" value="BtpA"/>
    <property type="match status" value="1"/>
</dbReference>
<dbReference type="PANTHER" id="PTHR21381">
    <property type="entry name" value="ZGC:162297"/>
    <property type="match status" value="1"/>
</dbReference>
<dbReference type="PIRSF" id="PIRSF005956">
    <property type="entry name" value="BtpA"/>
    <property type="match status" value="1"/>
</dbReference>
<comment type="caution">
    <text evidence="2">The sequence shown here is derived from an EMBL/GenBank/DDBJ whole genome shotgun (WGS) entry which is preliminary data.</text>
</comment>
<dbReference type="EMBL" id="JACSNV010000023">
    <property type="protein sequence ID" value="MBM6878828.1"/>
    <property type="molecule type" value="Genomic_DNA"/>
</dbReference>
<proteinExistence type="inferred from homology"/>
<evidence type="ECO:0000313" key="2">
    <source>
        <dbReference type="EMBL" id="MBM6878828.1"/>
    </source>
</evidence>
<keyword evidence="3" id="KW-1185">Reference proteome</keyword>
<dbReference type="SUPFAM" id="SSF51366">
    <property type="entry name" value="Ribulose-phoshate binding barrel"/>
    <property type="match status" value="1"/>
</dbReference>
<dbReference type="PANTHER" id="PTHR21381:SF3">
    <property type="entry name" value="SGC REGION PROTEIN SGCQ-RELATED"/>
    <property type="match status" value="1"/>
</dbReference>
<dbReference type="Proteomes" id="UP000729290">
    <property type="component" value="Unassembled WGS sequence"/>
</dbReference>
<dbReference type="InterPro" id="IPR011060">
    <property type="entry name" value="RibuloseP-bd_barrel"/>
</dbReference>
<organism evidence="2 3">
    <name type="scientific">Anaerotignum lactatifermentans</name>
    <dbReference type="NCBI Taxonomy" id="160404"/>
    <lineage>
        <taxon>Bacteria</taxon>
        <taxon>Bacillati</taxon>
        <taxon>Bacillota</taxon>
        <taxon>Clostridia</taxon>
        <taxon>Lachnospirales</taxon>
        <taxon>Anaerotignaceae</taxon>
        <taxon>Anaerotignum</taxon>
    </lineage>
</organism>
<dbReference type="InterPro" id="IPR005137">
    <property type="entry name" value="BtpA"/>
</dbReference>
<comment type="similarity">
    <text evidence="1">Belongs to the BtpA family.</text>
</comment>